<dbReference type="OrthoDB" id="76598at2759"/>
<feature type="compositionally biased region" description="Acidic residues" evidence="1">
    <location>
        <begin position="242"/>
        <end position="253"/>
    </location>
</feature>
<reference evidence="2" key="1">
    <citation type="submission" date="2021-02" db="EMBL/GenBank/DDBJ databases">
        <authorList>
            <person name="Palmer J.M."/>
        </authorList>
    </citation>
    <scope>NUCLEOTIDE SEQUENCE</scope>
    <source>
        <strain evidence="2">SCRP23</strain>
    </source>
</reference>
<gene>
    <name evidence="2" type="ORF">PHYBOEH_010956</name>
</gene>
<sequence>MSRREHGDDESDTDSDTEVKRVIVVKNGSHSSSDASGSSSSSDSDSEAKQPAARSAEDSDDREEQGQERKDDGGMGLAISDSEDDEDNWEPKKDEQKDSDSDSESQRTATDEEITEAHSFRPQSTAHADSAMAESENGMETSVEEAVDAIVGERATEHEVQEAKWLMRKFISYVPVAEGTSIRRGLVPDGPPIENPIAHADEFARKFRWPQHVRNLRNRDFYQDPSEVLEDYEVLPPPQQPSEEEDEQSDAEESAFAPVPRPILALAAKAVRNESRKRKRAAIDKSQDEPKTQEPSANTLLNIARIGGQFGEQFVESLLSANGKALQGLDGSLEDYDHRCWTSLPMSRKPVANWRFVLEHLRKRVENPNTSGGEAYPPIQQRTLARIIRRLKQHYGLAWQYEDNVFKVPELSSDGNTADTSITCQGAESTSHVQL</sequence>
<feature type="compositionally biased region" description="Basic and acidic residues" evidence="1">
    <location>
        <begin position="89"/>
        <end position="100"/>
    </location>
</feature>
<evidence type="ECO:0000313" key="3">
    <source>
        <dbReference type="Proteomes" id="UP000693981"/>
    </source>
</evidence>
<feature type="region of interest" description="Disordered" evidence="1">
    <location>
        <begin position="271"/>
        <end position="297"/>
    </location>
</feature>
<accession>A0A8T1X3K1</accession>
<feature type="region of interest" description="Disordered" evidence="1">
    <location>
        <begin position="233"/>
        <end position="256"/>
    </location>
</feature>
<feature type="compositionally biased region" description="Low complexity" evidence="1">
    <location>
        <begin position="29"/>
        <end position="43"/>
    </location>
</feature>
<dbReference type="AlphaFoldDB" id="A0A8T1X3K1"/>
<comment type="caution">
    <text evidence="2">The sequence shown here is derived from an EMBL/GenBank/DDBJ whole genome shotgun (WGS) entry which is preliminary data.</text>
</comment>
<keyword evidence="3" id="KW-1185">Reference proteome</keyword>
<feature type="compositionally biased region" description="Basic and acidic residues" evidence="1">
    <location>
        <begin position="64"/>
        <end position="73"/>
    </location>
</feature>
<feature type="compositionally biased region" description="Basic and acidic residues" evidence="1">
    <location>
        <begin position="281"/>
        <end position="292"/>
    </location>
</feature>
<proteinExistence type="predicted"/>
<protein>
    <submittedName>
        <fullName evidence="2">Uncharacterized protein</fullName>
    </submittedName>
</protein>
<name>A0A8T1X3K1_9STRA</name>
<dbReference type="EMBL" id="JAGDFL010000079">
    <property type="protein sequence ID" value="KAG7398499.1"/>
    <property type="molecule type" value="Genomic_DNA"/>
</dbReference>
<feature type="region of interest" description="Disordered" evidence="1">
    <location>
        <begin position="1"/>
        <end position="142"/>
    </location>
</feature>
<evidence type="ECO:0000256" key="1">
    <source>
        <dbReference type="SAM" id="MobiDB-lite"/>
    </source>
</evidence>
<dbReference type="Proteomes" id="UP000693981">
    <property type="component" value="Unassembled WGS sequence"/>
</dbReference>
<organism evidence="2 3">
    <name type="scientific">Phytophthora boehmeriae</name>
    <dbReference type="NCBI Taxonomy" id="109152"/>
    <lineage>
        <taxon>Eukaryota</taxon>
        <taxon>Sar</taxon>
        <taxon>Stramenopiles</taxon>
        <taxon>Oomycota</taxon>
        <taxon>Peronosporomycetes</taxon>
        <taxon>Peronosporales</taxon>
        <taxon>Peronosporaceae</taxon>
        <taxon>Phytophthora</taxon>
    </lineage>
</organism>
<evidence type="ECO:0000313" key="2">
    <source>
        <dbReference type="EMBL" id="KAG7398499.1"/>
    </source>
</evidence>